<accession>A0A2A9M716</accession>
<dbReference type="OrthoDB" id="10616434at2759"/>
<dbReference type="KEGG" id="bbes:BESB_028620"/>
<evidence type="ECO:0000313" key="4">
    <source>
        <dbReference type="Proteomes" id="UP000224006"/>
    </source>
</evidence>
<keyword evidence="4" id="KW-1185">Reference proteome</keyword>
<dbReference type="VEuPathDB" id="ToxoDB:BESB_028620"/>
<proteinExistence type="predicted"/>
<name>A0A2A9M716_BESBE</name>
<dbReference type="Proteomes" id="UP000224006">
    <property type="component" value="Unassembled WGS sequence"/>
</dbReference>
<evidence type="ECO:0000256" key="1">
    <source>
        <dbReference type="SAM" id="MobiDB-lite"/>
    </source>
</evidence>
<feature type="compositionally biased region" description="Basic residues" evidence="1">
    <location>
        <begin position="109"/>
        <end position="127"/>
    </location>
</feature>
<feature type="region of interest" description="Disordered" evidence="1">
    <location>
        <begin position="92"/>
        <end position="134"/>
    </location>
</feature>
<dbReference type="EMBL" id="NWUJ01000015">
    <property type="protein sequence ID" value="PFH31427.1"/>
    <property type="molecule type" value="Genomic_DNA"/>
</dbReference>
<dbReference type="RefSeq" id="XP_029215436.1">
    <property type="nucleotide sequence ID" value="XM_029361536.1"/>
</dbReference>
<organism evidence="3 4">
    <name type="scientific">Besnoitia besnoiti</name>
    <name type="common">Apicomplexan protozoan</name>
    <dbReference type="NCBI Taxonomy" id="94643"/>
    <lineage>
        <taxon>Eukaryota</taxon>
        <taxon>Sar</taxon>
        <taxon>Alveolata</taxon>
        <taxon>Apicomplexa</taxon>
        <taxon>Conoidasida</taxon>
        <taxon>Coccidia</taxon>
        <taxon>Eucoccidiorida</taxon>
        <taxon>Eimeriorina</taxon>
        <taxon>Sarcocystidae</taxon>
        <taxon>Besnoitia</taxon>
    </lineage>
</organism>
<dbReference type="GeneID" id="40307914"/>
<evidence type="ECO:0000313" key="3">
    <source>
        <dbReference type="EMBL" id="PFH31427.1"/>
    </source>
</evidence>
<feature type="signal peptide" evidence="2">
    <location>
        <begin position="1"/>
        <end position="31"/>
    </location>
</feature>
<reference evidence="3 4" key="1">
    <citation type="submission" date="2017-09" db="EMBL/GenBank/DDBJ databases">
        <title>Genome sequencing of Besnoitia besnoiti strain Bb-Ger1.</title>
        <authorList>
            <person name="Schares G."/>
            <person name="Venepally P."/>
            <person name="Lorenzi H.A."/>
        </authorList>
    </citation>
    <scope>NUCLEOTIDE SEQUENCE [LARGE SCALE GENOMIC DNA]</scope>
    <source>
        <strain evidence="3 4">Bb-Ger1</strain>
    </source>
</reference>
<keyword evidence="2" id="KW-0732">Signal</keyword>
<comment type="caution">
    <text evidence="3">The sequence shown here is derived from an EMBL/GenBank/DDBJ whole genome shotgun (WGS) entry which is preliminary data.</text>
</comment>
<feature type="chain" id="PRO_5012676491" description="Transmembrane protein" evidence="2">
    <location>
        <begin position="32"/>
        <end position="142"/>
    </location>
</feature>
<dbReference type="AlphaFoldDB" id="A0A2A9M716"/>
<gene>
    <name evidence="3" type="ORF">BESB_028620</name>
</gene>
<evidence type="ECO:0008006" key="5">
    <source>
        <dbReference type="Google" id="ProtNLM"/>
    </source>
</evidence>
<evidence type="ECO:0000256" key="2">
    <source>
        <dbReference type="SAM" id="SignalP"/>
    </source>
</evidence>
<protein>
    <recommendedName>
        <fullName evidence="5">Transmembrane protein</fullName>
    </recommendedName>
</protein>
<sequence length="142" mass="15942">MASRSNCGAVVRLAALLLAVCVVAFSPSVAAAEETHSTVTYNPVEAFLSMLRDSQTSVARETTEAPASRVFLPMLFPPPIPPQPQNVYHKHVHHLPKKPPTHVPPFHPPSHRPHPHPHKPHHPHHHHEYPPFFPPPPQPRYY</sequence>